<name>A0A1H3Y8Y8_9GAMM</name>
<dbReference type="PANTHER" id="PTHR43119">
    <property type="entry name" value="ABC TRANSPORT PROTEIN ATP-BINDING COMPONENT-RELATED"/>
    <property type="match status" value="1"/>
</dbReference>
<dbReference type="Gene3D" id="3.40.50.300">
    <property type="entry name" value="P-loop containing nucleotide triphosphate hydrolases"/>
    <property type="match status" value="1"/>
</dbReference>
<dbReference type="InterPro" id="IPR003593">
    <property type="entry name" value="AAA+_ATPase"/>
</dbReference>
<evidence type="ECO:0000256" key="1">
    <source>
        <dbReference type="ARBA" id="ARBA00022741"/>
    </source>
</evidence>
<keyword evidence="1" id="KW-0547">Nucleotide-binding</keyword>
<sequence length="228" mass="25212">MPFRTTTAASRRAQHGSRGGWVISAKSTSVLRLQHVAVGPLDNIELEVAPGQIVCLSGPSGSGKSRLLRAVADLEPHGGVVRLGDRDQDSLAGHRWRQSVMMVPAETAWWFDTVGEHLHKPMPDALGALGFPDDAAEWAVSRLSSGEKQRLALIRALSRDPQALLLDEPTANLDDDTTLQVEDWLQSYIAEHQCPTLWVAHREDQIQRVAAKHFRIDGARLREQEVEQ</sequence>
<reference evidence="5" key="1">
    <citation type="submission" date="2016-10" db="EMBL/GenBank/DDBJ databases">
        <authorList>
            <person name="Varghese N."/>
            <person name="Submissions S."/>
        </authorList>
    </citation>
    <scope>NUCLEOTIDE SEQUENCE [LARGE SCALE GENOMIC DNA]</scope>
    <source>
        <strain evidence="5">CGMCC 1.10657</strain>
    </source>
</reference>
<dbReference type="PROSITE" id="PS50893">
    <property type="entry name" value="ABC_TRANSPORTER_2"/>
    <property type="match status" value="1"/>
</dbReference>
<gene>
    <name evidence="4" type="ORF">SAMN05216562_1621</name>
</gene>
<dbReference type="STRING" id="658218.SAMN05216562_1621"/>
<dbReference type="RefSeq" id="WP_244506190.1">
    <property type="nucleotide sequence ID" value="NZ_FNQO01000002.1"/>
</dbReference>
<keyword evidence="5" id="KW-1185">Reference proteome</keyword>
<dbReference type="GO" id="GO:0005524">
    <property type="term" value="F:ATP binding"/>
    <property type="evidence" value="ECO:0007669"/>
    <property type="project" value="UniProtKB-KW"/>
</dbReference>
<dbReference type="SMART" id="SM00382">
    <property type="entry name" value="AAA"/>
    <property type="match status" value="1"/>
</dbReference>
<dbReference type="Proteomes" id="UP000198658">
    <property type="component" value="Unassembled WGS sequence"/>
</dbReference>
<protein>
    <submittedName>
        <fullName evidence="4">ABC transporter</fullName>
    </submittedName>
</protein>
<dbReference type="InterPro" id="IPR027417">
    <property type="entry name" value="P-loop_NTPase"/>
</dbReference>
<proteinExistence type="predicted"/>
<dbReference type="InterPro" id="IPR003439">
    <property type="entry name" value="ABC_transporter-like_ATP-bd"/>
</dbReference>
<keyword evidence="2" id="KW-0067">ATP-binding</keyword>
<organism evidence="4 5">
    <name type="scientific">Microbulbifer marinus</name>
    <dbReference type="NCBI Taxonomy" id="658218"/>
    <lineage>
        <taxon>Bacteria</taxon>
        <taxon>Pseudomonadati</taxon>
        <taxon>Pseudomonadota</taxon>
        <taxon>Gammaproteobacteria</taxon>
        <taxon>Cellvibrionales</taxon>
        <taxon>Microbulbiferaceae</taxon>
        <taxon>Microbulbifer</taxon>
    </lineage>
</organism>
<evidence type="ECO:0000313" key="5">
    <source>
        <dbReference type="Proteomes" id="UP000198658"/>
    </source>
</evidence>
<dbReference type="EMBL" id="FNQO01000002">
    <property type="protein sequence ID" value="SEA08066.1"/>
    <property type="molecule type" value="Genomic_DNA"/>
</dbReference>
<dbReference type="PROSITE" id="PS00211">
    <property type="entry name" value="ABC_TRANSPORTER_1"/>
    <property type="match status" value="1"/>
</dbReference>
<evidence type="ECO:0000256" key="2">
    <source>
        <dbReference type="ARBA" id="ARBA00022840"/>
    </source>
</evidence>
<dbReference type="AlphaFoldDB" id="A0A1H3Y8Y8"/>
<accession>A0A1H3Y8Y8</accession>
<dbReference type="Pfam" id="PF00005">
    <property type="entry name" value="ABC_tran"/>
    <property type="match status" value="1"/>
</dbReference>
<evidence type="ECO:0000259" key="3">
    <source>
        <dbReference type="PROSITE" id="PS50893"/>
    </source>
</evidence>
<dbReference type="GO" id="GO:0016887">
    <property type="term" value="F:ATP hydrolysis activity"/>
    <property type="evidence" value="ECO:0007669"/>
    <property type="project" value="InterPro"/>
</dbReference>
<evidence type="ECO:0000313" key="4">
    <source>
        <dbReference type="EMBL" id="SEA08066.1"/>
    </source>
</evidence>
<dbReference type="InterPro" id="IPR017871">
    <property type="entry name" value="ABC_transporter-like_CS"/>
</dbReference>
<dbReference type="SUPFAM" id="SSF52540">
    <property type="entry name" value="P-loop containing nucleoside triphosphate hydrolases"/>
    <property type="match status" value="1"/>
</dbReference>
<dbReference type="PANTHER" id="PTHR43119:SF1">
    <property type="entry name" value="ABC TRANSPORTER DOMAIN-CONTAINING PROTEIN"/>
    <property type="match status" value="1"/>
</dbReference>
<feature type="domain" description="ABC transporter" evidence="3">
    <location>
        <begin position="25"/>
        <end position="228"/>
    </location>
</feature>